<dbReference type="Gene3D" id="3.30.750.24">
    <property type="entry name" value="STAS domain"/>
    <property type="match status" value="1"/>
</dbReference>
<accession>A0ABW4QD88</accession>
<name>A0ABW4QD88_9BACL</name>
<organism evidence="3 4">
    <name type="scientific">Planococcus chinensis</name>
    <dbReference type="NCBI Taxonomy" id="272917"/>
    <lineage>
        <taxon>Bacteria</taxon>
        <taxon>Bacillati</taxon>
        <taxon>Bacillota</taxon>
        <taxon>Bacilli</taxon>
        <taxon>Bacillales</taxon>
        <taxon>Caryophanaceae</taxon>
        <taxon>Planococcus</taxon>
    </lineage>
</organism>
<gene>
    <name evidence="3" type="ORF">ACFSDB_01335</name>
</gene>
<evidence type="ECO:0000313" key="3">
    <source>
        <dbReference type="EMBL" id="MFD1861545.1"/>
    </source>
</evidence>
<dbReference type="InterPro" id="IPR051932">
    <property type="entry name" value="Bact_StressResp_Reg"/>
</dbReference>
<dbReference type="InterPro" id="IPR002645">
    <property type="entry name" value="STAS_dom"/>
</dbReference>
<dbReference type="PANTHER" id="PTHR33745">
    <property type="entry name" value="RSBT ANTAGONIST PROTEIN RSBS-RELATED"/>
    <property type="match status" value="1"/>
</dbReference>
<dbReference type="RefSeq" id="WP_204891440.1">
    <property type="nucleotide sequence ID" value="NZ_JBHUFW010000002.1"/>
</dbReference>
<dbReference type="InterPro" id="IPR036513">
    <property type="entry name" value="STAS_dom_sf"/>
</dbReference>
<dbReference type="PANTHER" id="PTHR33745:SF3">
    <property type="entry name" value="RSBT CO-ANTAGONIST PROTEIN RSBRC"/>
    <property type="match status" value="1"/>
</dbReference>
<evidence type="ECO:0000313" key="4">
    <source>
        <dbReference type="Proteomes" id="UP001597273"/>
    </source>
</evidence>
<keyword evidence="4" id="KW-1185">Reference proteome</keyword>
<comment type="caution">
    <text evidence="3">The sequence shown here is derived from an EMBL/GenBank/DDBJ whole genome shotgun (WGS) entry which is preliminary data.</text>
</comment>
<sequence>MEKEVQLLGERVEADRYLIAGLIQEEALKDAAPSDIEGYEALLETVIEFRASLIGLLGKSISNYFDSKTAFAEISEWGKVTGNYFLEQGMMLDQALAETHIYRKHIAKVLKSEAVHEGMDLEKLLDVLEFFHSLLDHAAHSYSFSYIHAYQKNLSDARKQFLELSSPVVPVNDEIAILPIVGDIEMDRAHYLLEKTLIAVSRLQVSILIIDLSGVVKVDAIVAQQIIKLTESLKLVGIRGILTGIRPEIAQTITNLGVDVRGLALGGSLKQAFKKLSAESE</sequence>
<proteinExistence type="predicted"/>
<evidence type="ECO:0000256" key="1">
    <source>
        <dbReference type="ARBA" id="ARBA00022553"/>
    </source>
</evidence>
<evidence type="ECO:0000259" key="2">
    <source>
        <dbReference type="PROSITE" id="PS50801"/>
    </source>
</evidence>
<dbReference type="PROSITE" id="PS50801">
    <property type="entry name" value="STAS"/>
    <property type="match status" value="1"/>
</dbReference>
<dbReference type="Pfam" id="PF01740">
    <property type="entry name" value="STAS"/>
    <property type="match status" value="1"/>
</dbReference>
<dbReference type="SUPFAM" id="SSF52091">
    <property type="entry name" value="SpoIIaa-like"/>
    <property type="match status" value="1"/>
</dbReference>
<keyword evidence="1" id="KW-0597">Phosphoprotein</keyword>
<dbReference type="EMBL" id="JBHUFW010000002">
    <property type="protein sequence ID" value="MFD1861545.1"/>
    <property type="molecule type" value="Genomic_DNA"/>
</dbReference>
<dbReference type="CDD" id="cd07041">
    <property type="entry name" value="STAS_RsbR_RsbS_like"/>
    <property type="match status" value="1"/>
</dbReference>
<reference evidence="4" key="1">
    <citation type="journal article" date="2019" name="Int. J. Syst. Evol. Microbiol.">
        <title>The Global Catalogue of Microorganisms (GCM) 10K type strain sequencing project: providing services to taxonomists for standard genome sequencing and annotation.</title>
        <authorList>
            <consortium name="The Broad Institute Genomics Platform"/>
            <consortium name="The Broad Institute Genome Sequencing Center for Infectious Disease"/>
            <person name="Wu L."/>
            <person name="Ma J."/>
        </authorList>
    </citation>
    <scope>NUCLEOTIDE SEQUENCE [LARGE SCALE GENOMIC DNA]</scope>
    <source>
        <strain evidence="4">CGMCC 1.15475</strain>
    </source>
</reference>
<protein>
    <submittedName>
        <fullName evidence="3">STAS domain-containing protein</fullName>
    </submittedName>
</protein>
<feature type="domain" description="STAS" evidence="2">
    <location>
        <begin position="165"/>
        <end position="276"/>
    </location>
</feature>
<dbReference type="Proteomes" id="UP001597273">
    <property type="component" value="Unassembled WGS sequence"/>
</dbReference>